<dbReference type="AlphaFoldDB" id="A0A5C3KPA4"/>
<accession>A0A5C3KPA4</accession>
<protein>
    <recommendedName>
        <fullName evidence="3">F-box domain-containing protein</fullName>
    </recommendedName>
</protein>
<dbReference type="Proteomes" id="UP000307440">
    <property type="component" value="Unassembled WGS sequence"/>
</dbReference>
<proteinExistence type="predicted"/>
<evidence type="ECO:0008006" key="3">
    <source>
        <dbReference type="Google" id="ProtNLM"/>
    </source>
</evidence>
<reference evidence="1 2" key="1">
    <citation type="journal article" date="2019" name="Nat. Ecol. Evol.">
        <title>Megaphylogeny resolves global patterns of mushroom evolution.</title>
        <authorList>
            <person name="Varga T."/>
            <person name="Krizsan K."/>
            <person name="Foldi C."/>
            <person name="Dima B."/>
            <person name="Sanchez-Garcia M."/>
            <person name="Sanchez-Ramirez S."/>
            <person name="Szollosi G.J."/>
            <person name="Szarkandi J.G."/>
            <person name="Papp V."/>
            <person name="Albert L."/>
            <person name="Andreopoulos W."/>
            <person name="Angelini C."/>
            <person name="Antonin V."/>
            <person name="Barry K.W."/>
            <person name="Bougher N.L."/>
            <person name="Buchanan P."/>
            <person name="Buyck B."/>
            <person name="Bense V."/>
            <person name="Catcheside P."/>
            <person name="Chovatia M."/>
            <person name="Cooper J."/>
            <person name="Damon W."/>
            <person name="Desjardin D."/>
            <person name="Finy P."/>
            <person name="Geml J."/>
            <person name="Haridas S."/>
            <person name="Hughes K."/>
            <person name="Justo A."/>
            <person name="Karasinski D."/>
            <person name="Kautmanova I."/>
            <person name="Kiss B."/>
            <person name="Kocsube S."/>
            <person name="Kotiranta H."/>
            <person name="LaButti K.M."/>
            <person name="Lechner B.E."/>
            <person name="Liimatainen K."/>
            <person name="Lipzen A."/>
            <person name="Lukacs Z."/>
            <person name="Mihaltcheva S."/>
            <person name="Morgado L.N."/>
            <person name="Niskanen T."/>
            <person name="Noordeloos M.E."/>
            <person name="Ohm R.A."/>
            <person name="Ortiz-Santana B."/>
            <person name="Ovrebo C."/>
            <person name="Racz N."/>
            <person name="Riley R."/>
            <person name="Savchenko A."/>
            <person name="Shiryaev A."/>
            <person name="Soop K."/>
            <person name="Spirin V."/>
            <person name="Szebenyi C."/>
            <person name="Tomsovsky M."/>
            <person name="Tulloss R.E."/>
            <person name="Uehling J."/>
            <person name="Grigoriev I.V."/>
            <person name="Vagvolgyi C."/>
            <person name="Papp T."/>
            <person name="Martin F.M."/>
            <person name="Miettinen O."/>
            <person name="Hibbett D.S."/>
            <person name="Nagy L.G."/>
        </authorList>
    </citation>
    <scope>NUCLEOTIDE SEQUENCE [LARGE SCALE GENOMIC DNA]</scope>
    <source>
        <strain evidence="1 2">CBS 121175</strain>
    </source>
</reference>
<dbReference type="OrthoDB" id="3071584at2759"/>
<dbReference type="EMBL" id="ML210248">
    <property type="protein sequence ID" value="TFK22162.1"/>
    <property type="molecule type" value="Genomic_DNA"/>
</dbReference>
<organism evidence="1 2">
    <name type="scientific">Coprinopsis marcescibilis</name>
    <name type="common">Agaric fungus</name>
    <name type="synonym">Psathyrella marcescibilis</name>
    <dbReference type="NCBI Taxonomy" id="230819"/>
    <lineage>
        <taxon>Eukaryota</taxon>
        <taxon>Fungi</taxon>
        <taxon>Dikarya</taxon>
        <taxon>Basidiomycota</taxon>
        <taxon>Agaricomycotina</taxon>
        <taxon>Agaricomycetes</taxon>
        <taxon>Agaricomycetidae</taxon>
        <taxon>Agaricales</taxon>
        <taxon>Agaricineae</taxon>
        <taxon>Psathyrellaceae</taxon>
        <taxon>Coprinopsis</taxon>
    </lineage>
</organism>
<name>A0A5C3KPA4_COPMA</name>
<dbReference type="InterPro" id="IPR032675">
    <property type="entry name" value="LRR_dom_sf"/>
</dbReference>
<evidence type="ECO:0000313" key="2">
    <source>
        <dbReference type="Proteomes" id="UP000307440"/>
    </source>
</evidence>
<dbReference type="Gene3D" id="3.80.10.10">
    <property type="entry name" value="Ribonuclease Inhibitor"/>
    <property type="match status" value="1"/>
</dbReference>
<evidence type="ECO:0000313" key="1">
    <source>
        <dbReference type="EMBL" id="TFK22162.1"/>
    </source>
</evidence>
<dbReference type="SUPFAM" id="SSF52047">
    <property type="entry name" value="RNI-like"/>
    <property type="match status" value="1"/>
</dbReference>
<sequence length="483" mass="54520">MTISQRIPPEIWDTIARYLPGHELAALMGVNRTFMQHAMKEKYRQVYLATITRREQGKLESIRDNDWIAELVLEAHIGPEISFASPILPPLAHPPAFQTVVKTLAIDTYQKLRGKDVVKSSRQVAMKLVCDVLARLKNVTKMSVVYAQVETNSHVGWRVWDPDSRSPSFPLDLDFPQLTELYIRTTLYQVGTGITVPDTPPIARFINKFQKTLTRLSVLQHGSNVNLQPLWDSLGYFPNLVSIDIAYGIGYTKFIKRYTNSLRELQIPLWHLSRGGVGAIEFRKLEKVTLIFDFPEWSPGLSWWSGPFVKSILKTVKNLIILPMCSAEEFTTFISNVTAISESQAPPMEKLSISLNLFAADTIPSIASAFPRLRSLKINFAAFTPEYPPYCFPTQSFPFAENAVKNISFAKQMAIALSGVSWDLEDISIKCRPSMGTELISWGLMHICGEFIPSISSFNSTGSTLIPNDIQIPRDYVDTLWMH</sequence>
<keyword evidence="2" id="KW-1185">Reference proteome</keyword>
<gene>
    <name evidence="1" type="ORF">FA15DRAFT_671832</name>
</gene>